<dbReference type="CDD" id="cd03225">
    <property type="entry name" value="ABC_cobalt_CbiO_domain1"/>
    <property type="match status" value="1"/>
</dbReference>
<gene>
    <name evidence="5" type="ORF">GCM10011354_32020</name>
</gene>
<dbReference type="SMART" id="SM00382">
    <property type="entry name" value="AAA"/>
    <property type="match status" value="1"/>
</dbReference>
<dbReference type="RefSeq" id="WP_130648697.1">
    <property type="nucleotide sequence ID" value="NZ_BMHA01000013.1"/>
</dbReference>
<dbReference type="InterPro" id="IPR015856">
    <property type="entry name" value="ABC_transpr_CbiO/EcfA_su"/>
</dbReference>
<dbReference type="SUPFAM" id="SSF52540">
    <property type="entry name" value="P-loop containing nucleoside triphosphate hydrolases"/>
    <property type="match status" value="1"/>
</dbReference>
<comment type="caution">
    <text evidence="5">The sequence shown here is derived from an EMBL/GenBank/DDBJ whole genome shotgun (WGS) entry which is preliminary data.</text>
</comment>
<protein>
    <submittedName>
        <fullName evidence="5">Iron ABC transporter ATP-binding protein</fullName>
    </submittedName>
</protein>
<dbReference type="PROSITE" id="PS00211">
    <property type="entry name" value="ABC_TRANSPORTER_1"/>
    <property type="match status" value="1"/>
</dbReference>
<dbReference type="Pfam" id="PF00005">
    <property type="entry name" value="ABC_tran"/>
    <property type="match status" value="1"/>
</dbReference>
<dbReference type="OrthoDB" id="9789994at2"/>
<dbReference type="PANTHER" id="PTHR43514:SF4">
    <property type="entry name" value="ABC TRANSPORTER I FAMILY MEMBER 10"/>
    <property type="match status" value="1"/>
</dbReference>
<evidence type="ECO:0000259" key="4">
    <source>
        <dbReference type="PROSITE" id="PS50893"/>
    </source>
</evidence>
<evidence type="ECO:0000256" key="3">
    <source>
        <dbReference type="ARBA" id="ARBA00022840"/>
    </source>
</evidence>
<dbReference type="AlphaFoldDB" id="A0A8J3AH35"/>
<evidence type="ECO:0000313" key="5">
    <source>
        <dbReference type="EMBL" id="GGI09025.1"/>
    </source>
</evidence>
<dbReference type="PROSITE" id="PS50893">
    <property type="entry name" value="ABC_TRANSPORTER_2"/>
    <property type="match status" value="1"/>
</dbReference>
<dbReference type="GO" id="GO:0022857">
    <property type="term" value="F:transmembrane transporter activity"/>
    <property type="evidence" value="ECO:0007669"/>
    <property type="project" value="UniProtKB-ARBA"/>
</dbReference>
<dbReference type="InterPro" id="IPR050334">
    <property type="entry name" value="Molybdenum_import_ModC"/>
</dbReference>
<organism evidence="5 6">
    <name type="scientific">Egicoccus halophilus</name>
    <dbReference type="NCBI Taxonomy" id="1670830"/>
    <lineage>
        <taxon>Bacteria</taxon>
        <taxon>Bacillati</taxon>
        <taxon>Actinomycetota</taxon>
        <taxon>Nitriliruptoria</taxon>
        <taxon>Egicoccales</taxon>
        <taxon>Egicoccaceae</taxon>
        <taxon>Egicoccus</taxon>
    </lineage>
</organism>
<evidence type="ECO:0000313" key="6">
    <source>
        <dbReference type="Proteomes" id="UP000650511"/>
    </source>
</evidence>
<keyword evidence="3 5" id="KW-0067">ATP-binding</keyword>
<keyword evidence="2" id="KW-0547">Nucleotide-binding</keyword>
<dbReference type="InterPro" id="IPR027417">
    <property type="entry name" value="P-loop_NTPase"/>
</dbReference>
<evidence type="ECO:0000256" key="1">
    <source>
        <dbReference type="ARBA" id="ARBA00022448"/>
    </source>
</evidence>
<keyword evidence="6" id="KW-1185">Reference proteome</keyword>
<dbReference type="Proteomes" id="UP000650511">
    <property type="component" value="Unassembled WGS sequence"/>
</dbReference>
<reference evidence="5" key="1">
    <citation type="journal article" date="2014" name="Int. J. Syst. Evol. Microbiol.">
        <title>Complete genome sequence of Corynebacterium casei LMG S-19264T (=DSM 44701T), isolated from a smear-ripened cheese.</title>
        <authorList>
            <consortium name="US DOE Joint Genome Institute (JGI-PGF)"/>
            <person name="Walter F."/>
            <person name="Albersmeier A."/>
            <person name="Kalinowski J."/>
            <person name="Ruckert C."/>
        </authorList>
    </citation>
    <scope>NUCLEOTIDE SEQUENCE</scope>
    <source>
        <strain evidence="5">CGMCC 1.14988</strain>
    </source>
</reference>
<dbReference type="GO" id="GO:0016887">
    <property type="term" value="F:ATP hydrolysis activity"/>
    <property type="evidence" value="ECO:0007669"/>
    <property type="project" value="InterPro"/>
</dbReference>
<reference evidence="5" key="2">
    <citation type="submission" date="2020-09" db="EMBL/GenBank/DDBJ databases">
        <authorList>
            <person name="Sun Q."/>
            <person name="Zhou Y."/>
        </authorList>
    </citation>
    <scope>NUCLEOTIDE SEQUENCE</scope>
    <source>
        <strain evidence="5">CGMCC 1.14988</strain>
    </source>
</reference>
<name>A0A8J3AH35_9ACTN</name>
<dbReference type="PANTHER" id="PTHR43514">
    <property type="entry name" value="ABC TRANSPORTER I FAMILY MEMBER 10"/>
    <property type="match status" value="1"/>
</dbReference>
<feature type="domain" description="ABC transporter" evidence="4">
    <location>
        <begin position="9"/>
        <end position="250"/>
    </location>
</feature>
<dbReference type="InterPro" id="IPR017871">
    <property type="entry name" value="ABC_transporter-like_CS"/>
</dbReference>
<dbReference type="InterPro" id="IPR003593">
    <property type="entry name" value="AAA+_ATPase"/>
</dbReference>
<dbReference type="GO" id="GO:0016020">
    <property type="term" value="C:membrane"/>
    <property type="evidence" value="ECO:0007669"/>
    <property type="project" value="InterPro"/>
</dbReference>
<proteinExistence type="predicted"/>
<dbReference type="InterPro" id="IPR003439">
    <property type="entry name" value="ABC_transporter-like_ATP-bd"/>
</dbReference>
<dbReference type="EMBL" id="BMHA01000013">
    <property type="protein sequence ID" value="GGI09025.1"/>
    <property type="molecule type" value="Genomic_DNA"/>
</dbReference>
<evidence type="ECO:0000256" key="2">
    <source>
        <dbReference type="ARBA" id="ARBA00022741"/>
    </source>
</evidence>
<dbReference type="GO" id="GO:0005524">
    <property type="term" value="F:ATP binding"/>
    <property type="evidence" value="ECO:0007669"/>
    <property type="project" value="UniProtKB-KW"/>
</dbReference>
<dbReference type="Gene3D" id="3.40.50.300">
    <property type="entry name" value="P-loop containing nucleotide triphosphate hydrolases"/>
    <property type="match status" value="1"/>
</dbReference>
<keyword evidence="1" id="KW-0813">Transport</keyword>
<sequence length="268" mass="28000">MHAEASPVVELCGVGVRVDGARLLHGVQLALAAGEHLAVLGPNGSGKTTLLRVLSTYRFPSDGDASVLGVRFGAADLRPLRASVGFVSTALDDLLHVRADALPLVAAARRGSLWPAPGILDDPQVRATAQRALERVGAGHLAGRRVDTLSQGERQRVRIARALVAEPALLLLDEPFAGLDLGGRESLLRDLDALLDEPGGPTTVLVTHHLEELPRGIRRALLLREGTVVAQGPVGEVLRNGPVSACFGLPVAVESVGGRFTARAVTAT</sequence>
<accession>A0A8J3AH35</accession>